<feature type="region of interest" description="Disordered" evidence="1">
    <location>
        <begin position="1"/>
        <end position="25"/>
    </location>
</feature>
<evidence type="ECO:0000313" key="2">
    <source>
        <dbReference type="EMBL" id="CAJ0584303.1"/>
    </source>
</evidence>
<feature type="compositionally biased region" description="Polar residues" evidence="1">
    <location>
        <begin position="254"/>
        <end position="275"/>
    </location>
</feature>
<evidence type="ECO:0000256" key="1">
    <source>
        <dbReference type="SAM" id="MobiDB-lite"/>
    </source>
</evidence>
<dbReference type="AlphaFoldDB" id="A0AA36DAR5"/>
<keyword evidence="3" id="KW-1185">Reference proteome</keyword>
<reference evidence="2" key="1">
    <citation type="submission" date="2023-06" db="EMBL/GenBank/DDBJ databases">
        <authorList>
            <person name="Delattre M."/>
        </authorList>
    </citation>
    <scope>NUCLEOTIDE SEQUENCE</scope>
    <source>
        <strain evidence="2">AF72</strain>
    </source>
</reference>
<feature type="region of interest" description="Disordered" evidence="1">
    <location>
        <begin position="235"/>
        <end position="294"/>
    </location>
</feature>
<accession>A0AA36DAR5</accession>
<comment type="caution">
    <text evidence="2">The sequence shown here is derived from an EMBL/GenBank/DDBJ whole genome shotgun (WGS) entry which is preliminary data.</text>
</comment>
<dbReference type="Proteomes" id="UP001177023">
    <property type="component" value="Unassembled WGS sequence"/>
</dbReference>
<feature type="compositionally biased region" description="Basic residues" evidence="1">
    <location>
        <begin position="283"/>
        <end position="294"/>
    </location>
</feature>
<evidence type="ECO:0000313" key="3">
    <source>
        <dbReference type="Proteomes" id="UP001177023"/>
    </source>
</evidence>
<protein>
    <submittedName>
        <fullName evidence="2">Uncharacterized protein</fullName>
    </submittedName>
</protein>
<proteinExistence type="predicted"/>
<organism evidence="2 3">
    <name type="scientific">Mesorhabditis spiculigera</name>
    <dbReference type="NCBI Taxonomy" id="96644"/>
    <lineage>
        <taxon>Eukaryota</taxon>
        <taxon>Metazoa</taxon>
        <taxon>Ecdysozoa</taxon>
        <taxon>Nematoda</taxon>
        <taxon>Chromadorea</taxon>
        <taxon>Rhabditida</taxon>
        <taxon>Rhabditina</taxon>
        <taxon>Rhabditomorpha</taxon>
        <taxon>Rhabditoidea</taxon>
        <taxon>Rhabditidae</taxon>
        <taxon>Mesorhabditinae</taxon>
        <taxon>Mesorhabditis</taxon>
    </lineage>
</organism>
<sequence>MGDTEKSNDSKDSKDSKAPKPGPPLYSRHYNIFADVEVEPRYVDLLHCKDGRTQHIIYNPTPLPIACHVRGTGGGKLSCDKAPYFICEPDSQTKIVITRYDPHHMGSQRVSIAMLPVADWCLNVPDWRKFPARLFGPSEVPVVYKIRFRGAPPYTRELVELHKPFAVPFDVSVYLKKIGVTNDTEQLTANEAGILSTMMSLTFEDDLTHNSLDQTGRMDPCYPYPVNCRFQGIPGEPPAPALKTRSLERVPLSKGTTKTRSTQKSSCPPQETCSKTAIAPSTRTKKSKKSSICQ</sequence>
<feature type="compositionally biased region" description="Basic and acidic residues" evidence="1">
    <location>
        <begin position="1"/>
        <end position="18"/>
    </location>
</feature>
<dbReference type="EMBL" id="CATQJA010002691">
    <property type="protein sequence ID" value="CAJ0584303.1"/>
    <property type="molecule type" value="Genomic_DNA"/>
</dbReference>
<name>A0AA36DAR5_9BILA</name>
<gene>
    <name evidence="2" type="ORF">MSPICULIGERA_LOCUS22362</name>
</gene>
<feature type="non-terminal residue" evidence="2">
    <location>
        <position position="1"/>
    </location>
</feature>